<name>C8P663_9LACO</name>
<reference evidence="1 2" key="1">
    <citation type="submission" date="2009-09" db="EMBL/GenBank/DDBJ databases">
        <authorList>
            <person name="Qin X."/>
            <person name="Bachman B."/>
            <person name="Battles P."/>
            <person name="Bell A."/>
            <person name="Bess C."/>
            <person name="Bickham C."/>
            <person name="Chaboub L."/>
            <person name="Chen D."/>
            <person name="Coyle M."/>
            <person name="Deiros D.R."/>
            <person name="Dinh H."/>
            <person name="Forbes L."/>
            <person name="Fowler G."/>
            <person name="Francisco L."/>
            <person name="Fu Q."/>
            <person name="Gubbala S."/>
            <person name="Hale W."/>
            <person name="Han Y."/>
            <person name="Hemphill L."/>
            <person name="Highlander S.K."/>
            <person name="Hirani K."/>
            <person name="Hogues M."/>
            <person name="Jackson L."/>
            <person name="Jakkamsetti A."/>
            <person name="Javaid M."/>
            <person name="Jiang H."/>
            <person name="Korchina V."/>
            <person name="Kovar C."/>
            <person name="Lara F."/>
            <person name="Lee S."/>
            <person name="Mata R."/>
            <person name="Mathew T."/>
            <person name="Moen C."/>
            <person name="Morales K."/>
            <person name="Munidasa M."/>
            <person name="Nazareth L."/>
            <person name="Ngo R."/>
            <person name="Nguyen L."/>
            <person name="Okwuonu G."/>
            <person name="Ongeri F."/>
            <person name="Patil S."/>
            <person name="Petrosino J."/>
            <person name="Pham C."/>
            <person name="Pham P."/>
            <person name="Pu L.-L."/>
            <person name="Puazo M."/>
            <person name="Raj R."/>
            <person name="Reid J."/>
            <person name="Rouhana J."/>
            <person name="Saada N."/>
            <person name="Shang Y."/>
            <person name="Simmons D."/>
            <person name="Thornton R."/>
            <person name="Warren J."/>
            <person name="Weissenberger G."/>
            <person name="Zhang J."/>
            <person name="Zhang L."/>
            <person name="Zhou C."/>
            <person name="Zhu D."/>
            <person name="Muzny D."/>
            <person name="Worley K."/>
            <person name="Gibbs R."/>
        </authorList>
    </citation>
    <scope>NUCLEOTIDE SEQUENCE [LARGE SCALE GENOMIC DNA]</scope>
    <source>
        <strain evidence="1 2">DSM 16041</strain>
    </source>
</reference>
<comment type="caution">
    <text evidence="1">The sequence shown here is derived from an EMBL/GenBank/DDBJ whole genome shotgun (WGS) entry which is preliminary data.</text>
</comment>
<accession>C8P663</accession>
<dbReference type="EMBL" id="ACLL01000019">
    <property type="protein sequence ID" value="EEW54032.1"/>
    <property type="molecule type" value="Genomic_DNA"/>
</dbReference>
<protein>
    <submittedName>
        <fullName evidence="1">Uncharacterized protein</fullName>
    </submittedName>
</protein>
<gene>
    <name evidence="1" type="ORF">HMPREF0494_0807</name>
</gene>
<proteinExistence type="predicted"/>
<sequence>MIQTTFSQPMIRIVGVNKLGSETNRETEIRMISFLNGSNVEVGIDFVFRRVASLWGAPASANRVSEFGFTEHWNPFAYCAVRILSK</sequence>
<dbReference type="STRING" id="525309.HMPREF0494_0807"/>
<evidence type="ECO:0000313" key="2">
    <source>
        <dbReference type="Proteomes" id="UP000003675"/>
    </source>
</evidence>
<dbReference type="AlphaFoldDB" id="C8P663"/>
<evidence type="ECO:0000313" key="1">
    <source>
        <dbReference type="EMBL" id="EEW54032.1"/>
    </source>
</evidence>
<organism evidence="1 2">
    <name type="scientific">Limosilactobacillus antri DSM 16041</name>
    <dbReference type="NCBI Taxonomy" id="525309"/>
    <lineage>
        <taxon>Bacteria</taxon>
        <taxon>Bacillati</taxon>
        <taxon>Bacillota</taxon>
        <taxon>Bacilli</taxon>
        <taxon>Lactobacillales</taxon>
        <taxon>Lactobacillaceae</taxon>
        <taxon>Limosilactobacillus</taxon>
    </lineage>
</organism>
<dbReference type="HOGENOM" id="CLU_2493879_0_0_9"/>
<dbReference type="Proteomes" id="UP000003675">
    <property type="component" value="Unassembled WGS sequence"/>
</dbReference>